<feature type="transmembrane region" description="Helical" evidence="10">
    <location>
        <begin position="132"/>
        <end position="152"/>
    </location>
</feature>
<keyword evidence="7 10" id="KW-0472">Membrane</keyword>
<dbReference type="InterPro" id="IPR036640">
    <property type="entry name" value="ABC1_TM_sf"/>
</dbReference>
<dbReference type="PROSITE" id="PS50929">
    <property type="entry name" value="ABC_TM1F"/>
    <property type="match status" value="2"/>
</dbReference>
<dbReference type="InterPro" id="IPR003593">
    <property type="entry name" value="AAA+_ATPase"/>
</dbReference>
<evidence type="ECO:0000256" key="6">
    <source>
        <dbReference type="ARBA" id="ARBA00022989"/>
    </source>
</evidence>
<organism evidence="13 14">
    <name type="scientific">Sporothrix eucalyptigena</name>
    <dbReference type="NCBI Taxonomy" id="1812306"/>
    <lineage>
        <taxon>Eukaryota</taxon>
        <taxon>Fungi</taxon>
        <taxon>Dikarya</taxon>
        <taxon>Ascomycota</taxon>
        <taxon>Pezizomycotina</taxon>
        <taxon>Sordariomycetes</taxon>
        <taxon>Sordariomycetidae</taxon>
        <taxon>Ophiostomatales</taxon>
        <taxon>Ophiostomataceae</taxon>
        <taxon>Sporothrix</taxon>
    </lineage>
</organism>
<feature type="region of interest" description="Disordered" evidence="9">
    <location>
        <begin position="869"/>
        <end position="920"/>
    </location>
</feature>
<feature type="domain" description="ABC transmembrane type-1" evidence="12">
    <location>
        <begin position="944"/>
        <end position="1224"/>
    </location>
</feature>
<evidence type="ECO:0000256" key="9">
    <source>
        <dbReference type="SAM" id="MobiDB-lite"/>
    </source>
</evidence>
<dbReference type="InterPro" id="IPR017871">
    <property type="entry name" value="ABC_transporter-like_CS"/>
</dbReference>
<feature type="domain" description="ABC transmembrane type-1" evidence="12">
    <location>
        <begin position="275"/>
        <end position="566"/>
    </location>
</feature>
<evidence type="ECO:0000256" key="4">
    <source>
        <dbReference type="ARBA" id="ARBA00022741"/>
    </source>
</evidence>
<evidence type="ECO:0000313" key="13">
    <source>
        <dbReference type="EMBL" id="CAK7214894.1"/>
    </source>
</evidence>
<feature type="transmembrane region" description="Helical" evidence="10">
    <location>
        <begin position="940"/>
        <end position="961"/>
    </location>
</feature>
<feature type="transmembrane region" description="Helical" evidence="10">
    <location>
        <begin position="1159"/>
        <end position="1179"/>
    </location>
</feature>
<dbReference type="CDD" id="cd18579">
    <property type="entry name" value="ABC_6TM_ABCC_D1"/>
    <property type="match status" value="1"/>
</dbReference>
<dbReference type="Gene3D" id="3.40.50.300">
    <property type="entry name" value="P-loop containing nucleotide triphosphate hydrolases"/>
    <property type="match status" value="2"/>
</dbReference>
<dbReference type="Pfam" id="PF00664">
    <property type="entry name" value="ABC_membrane"/>
    <property type="match status" value="2"/>
</dbReference>
<feature type="transmembrane region" description="Helical" evidence="10">
    <location>
        <begin position="414"/>
        <end position="437"/>
    </location>
</feature>
<evidence type="ECO:0000256" key="5">
    <source>
        <dbReference type="ARBA" id="ARBA00022840"/>
    </source>
</evidence>
<keyword evidence="5" id="KW-0067">ATP-binding</keyword>
<dbReference type="InterPro" id="IPR003439">
    <property type="entry name" value="ABC_transporter-like_ATP-bd"/>
</dbReference>
<dbReference type="PANTHER" id="PTHR24223">
    <property type="entry name" value="ATP-BINDING CASSETTE SUB-FAMILY C"/>
    <property type="match status" value="1"/>
</dbReference>
<keyword evidence="8" id="KW-0325">Glycoprotein</keyword>
<sequence>MSTSTCAASDGSFGPVVAAACRGGFDFTLAFEQSFFVILPCSLFLVVVLQLWRTRRQPIHTLPADWLCWTKLAVAFGWMAVQLASLVLWATHTGDDRPSTAISASVLAFVAASAVCAVSYREHTRSWRPSFVLGIFLSLTALLDVAVVRTLWLRADTALATVASVGLGLKVVLLVLEALSKDGDDKNVSREAVSGPYSIALFWWLNRLFVRGFRSTLTLDNLSKLEDEFASDVLADRMQASWDRVQSNRTANWPLLRALGSALMLPLLLPLPARLVFMAFNYAQPFLIMTATNYVQQKPADDTSSGRDKNNGYGLIGAAALIYVGIAVSRGQYNYLLYRSVTKVRGCLVGLIYQKTLTVSSSLSAKDKAGDAKAALSLMSADVDRIALTVEKVYEIGACTVEAAIAVWLLERQIGWACIAPVILGIVSFAGNSYVAARTPSRLKQWMGATQARVSLTSTVLRNMRAVKAMGTTAPQVFDTLQAAREHELERSAHFRLLVALMNLCGALPRLLSAPLAFALFILPASTSFFAEGGLTAARAFTTLSLLELMTTPLGTVLQSIPQVTAAKACFDRIQDYMRRDDIGDVLAMRESSSSASDTMSEKTLSGGGEGTDEKMIAKVHESPVQSSVPVIQLDNVSLSYSAGKAAVDNAASLVVRDLSLTVGAGQFIVIVGPAGCGKTTLLRALTGSQAPTKGSISRRHAEMAYCQQIPWLVNTTVRDNIVGPADNGSVDGPWYDTVCAACALNDKDAQEKLPEGDEVVGSGGAVLSGGQKQRVALARAVYARKPVVVLDDVLRALDFKTEQTVFGALVAPGGLLRRCDTTTIMVTSSLHHLATADADLILSMHADGSTTQYHSYVEMGDDVVAEIERPRGGPESDQSQQQNASQPGLSLQNTGTSKQKSKAVSDEEKKKKKEKEAARRSGDIKTYQTYGQSMGWSRAWTFLAIAMAFAVVSKISQYWVTQFTDNVNINRSLFIGIYFLFSVAALVLSLVSFWWMMIVIIPVSGSNLHKMLLAAVFQAPLSFITSTDVGVILNRFSQDMSYATAYLPISTMNTVTTVLVCIVQFAFIAAGSGYLAVALPFLVGVVYLLQKFYLATSRQLRFLDLENKSPLYTALSETIEGLPTIRTFGWARAFAVDFLHRLDDSQRPVYMLYCIQRWLNLVLDLIVAALAVLLLAFATQLKSTSTSATGTAAAAALGLAMINMLGFGQSLSQFIFFYTELETSLGAIARIREYVTEIDPEDGPASAKGQAEDNWPERGNIVFDHVTASYGKVDGNSDDDQHLDVLKDVSLHIPAGKLVGIRGRTGSGKSSLTMALLRLIDLRGPCTISIDDVDLATLPRQIVRSRITTVPQEPFFPPTHTLRKVLAGSRGERGLTDAEIRTALEAVGLLEHVVSKLGDKDDTATMLDRKMSDLPLSAGQQQQFGLASALLQHNRVVILDECTSAMDAATEARIKSLLRGPHQHRGFTGKTVLMVAHRTSMLDICDMVVEMDKGRVVGVENRESGDDRPA</sequence>
<feature type="domain" description="ABC transporter" evidence="11">
    <location>
        <begin position="1262"/>
        <end position="1511"/>
    </location>
</feature>
<keyword evidence="2" id="KW-0813">Transport</keyword>
<dbReference type="Pfam" id="PF24357">
    <property type="entry name" value="TMD0_ABC"/>
    <property type="match status" value="1"/>
</dbReference>
<dbReference type="InterPro" id="IPR044746">
    <property type="entry name" value="ABCC_6TM_D1"/>
</dbReference>
<dbReference type="Gene3D" id="1.20.1560.10">
    <property type="entry name" value="ABC transporter type 1, transmembrane domain"/>
    <property type="match status" value="2"/>
</dbReference>
<feature type="transmembrane region" description="Helical" evidence="10">
    <location>
        <begin position="158"/>
        <end position="176"/>
    </location>
</feature>
<feature type="transmembrane region" description="Helical" evidence="10">
    <location>
        <begin position="34"/>
        <end position="52"/>
    </location>
</feature>
<name>A0ABP0B5P1_9PEZI</name>
<dbReference type="SMART" id="SM00382">
    <property type="entry name" value="AAA"/>
    <property type="match status" value="2"/>
</dbReference>
<dbReference type="Proteomes" id="UP001642482">
    <property type="component" value="Unassembled WGS sequence"/>
</dbReference>
<feature type="transmembrane region" description="Helical" evidence="10">
    <location>
        <begin position="1013"/>
        <end position="1034"/>
    </location>
</feature>
<keyword evidence="14" id="KW-1185">Reference proteome</keyword>
<dbReference type="Pfam" id="PF00005">
    <property type="entry name" value="ABC_tran"/>
    <property type="match status" value="2"/>
</dbReference>
<dbReference type="PROSITE" id="PS50893">
    <property type="entry name" value="ABC_TRANSPORTER_2"/>
    <property type="match status" value="2"/>
</dbReference>
<dbReference type="PROSITE" id="PS00211">
    <property type="entry name" value="ABC_TRANSPORTER_1"/>
    <property type="match status" value="1"/>
</dbReference>
<evidence type="ECO:0000259" key="12">
    <source>
        <dbReference type="PROSITE" id="PS50929"/>
    </source>
</evidence>
<feature type="transmembrane region" description="Helical" evidence="10">
    <location>
        <begin position="72"/>
        <end position="90"/>
    </location>
</feature>
<dbReference type="PANTHER" id="PTHR24223:SF399">
    <property type="entry name" value="ABC TRANSPORTER ATNG"/>
    <property type="match status" value="1"/>
</dbReference>
<evidence type="ECO:0000256" key="10">
    <source>
        <dbReference type="SAM" id="Phobius"/>
    </source>
</evidence>
<dbReference type="CDD" id="cd18580">
    <property type="entry name" value="ABC_6TM_ABCC_D2"/>
    <property type="match status" value="1"/>
</dbReference>
<feature type="transmembrane region" description="Helical" evidence="10">
    <location>
        <begin position="251"/>
        <end position="269"/>
    </location>
</feature>
<keyword evidence="4" id="KW-0547">Nucleotide-binding</keyword>
<evidence type="ECO:0000256" key="1">
    <source>
        <dbReference type="ARBA" id="ARBA00004141"/>
    </source>
</evidence>
<accession>A0ABP0B5P1</accession>
<feature type="transmembrane region" description="Helical" evidence="10">
    <location>
        <begin position="315"/>
        <end position="333"/>
    </location>
</feature>
<feature type="transmembrane region" description="Helical" evidence="10">
    <location>
        <begin position="973"/>
        <end position="1001"/>
    </location>
</feature>
<evidence type="ECO:0000256" key="7">
    <source>
        <dbReference type="ARBA" id="ARBA00023136"/>
    </source>
</evidence>
<protein>
    <recommendedName>
        <fullName evidence="15">ABC multidrug transporter</fullName>
    </recommendedName>
</protein>
<dbReference type="EMBL" id="CAWUHD010000015">
    <property type="protein sequence ID" value="CAK7214894.1"/>
    <property type="molecule type" value="Genomic_DNA"/>
</dbReference>
<comment type="caution">
    <text evidence="13">The sequence shown here is derived from an EMBL/GenBank/DDBJ whole genome shotgun (WGS) entry which is preliminary data.</text>
</comment>
<feature type="transmembrane region" description="Helical" evidence="10">
    <location>
        <begin position="1046"/>
        <end position="1069"/>
    </location>
</feature>
<dbReference type="SUPFAM" id="SSF90123">
    <property type="entry name" value="ABC transporter transmembrane region"/>
    <property type="match status" value="2"/>
</dbReference>
<evidence type="ECO:0000256" key="2">
    <source>
        <dbReference type="ARBA" id="ARBA00022448"/>
    </source>
</evidence>
<comment type="subcellular location">
    <subcellularLocation>
        <location evidence="1">Membrane</location>
        <topology evidence="1">Multi-pass membrane protein</topology>
    </subcellularLocation>
</comment>
<feature type="compositionally biased region" description="Polar residues" evidence="9">
    <location>
        <begin position="877"/>
        <end position="899"/>
    </location>
</feature>
<evidence type="ECO:0000313" key="14">
    <source>
        <dbReference type="Proteomes" id="UP001642482"/>
    </source>
</evidence>
<keyword evidence="6 10" id="KW-1133">Transmembrane helix</keyword>
<feature type="compositionally biased region" description="Basic and acidic residues" evidence="9">
    <location>
        <begin position="904"/>
        <end position="920"/>
    </location>
</feature>
<dbReference type="InterPro" id="IPR044726">
    <property type="entry name" value="ABCC_6TM_D2"/>
</dbReference>
<feature type="transmembrane region" description="Helical" evidence="10">
    <location>
        <begin position="102"/>
        <end position="120"/>
    </location>
</feature>
<dbReference type="InterPro" id="IPR050173">
    <property type="entry name" value="ABC_transporter_C-like"/>
</dbReference>
<feature type="transmembrane region" description="Helical" evidence="10">
    <location>
        <begin position="1075"/>
        <end position="1095"/>
    </location>
</feature>
<feature type="transmembrane region" description="Helical" evidence="10">
    <location>
        <begin position="1191"/>
        <end position="1209"/>
    </location>
</feature>
<feature type="region of interest" description="Disordered" evidence="9">
    <location>
        <begin position="590"/>
        <end position="610"/>
    </location>
</feature>
<dbReference type="InterPro" id="IPR056227">
    <property type="entry name" value="TMD0_ABC"/>
</dbReference>
<evidence type="ECO:0000256" key="8">
    <source>
        <dbReference type="ARBA" id="ARBA00023180"/>
    </source>
</evidence>
<evidence type="ECO:0000259" key="11">
    <source>
        <dbReference type="PROSITE" id="PS50893"/>
    </source>
</evidence>
<dbReference type="SUPFAM" id="SSF52540">
    <property type="entry name" value="P-loop containing nucleoside triphosphate hydrolases"/>
    <property type="match status" value="2"/>
</dbReference>
<feature type="domain" description="ABC transporter" evidence="11">
    <location>
        <begin position="632"/>
        <end position="870"/>
    </location>
</feature>
<dbReference type="InterPro" id="IPR027417">
    <property type="entry name" value="P-loop_NTPase"/>
</dbReference>
<dbReference type="InterPro" id="IPR011527">
    <property type="entry name" value="ABC1_TM_dom"/>
</dbReference>
<proteinExistence type="predicted"/>
<evidence type="ECO:0000256" key="3">
    <source>
        <dbReference type="ARBA" id="ARBA00022692"/>
    </source>
</evidence>
<keyword evidence="3 10" id="KW-0812">Transmembrane</keyword>
<gene>
    <name evidence="13" type="ORF">SEUCBS140593_002344</name>
</gene>
<reference evidence="13 14" key="1">
    <citation type="submission" date="2024-01" db="EMBL/GenBank/DDBJ databases">
        <authorList>
            <person name="Allen C."/>
            <person name="Tagirdzhanova G."/>
        </authorList>
    </citation>
    <scope>NUCLEOTIDE SEQUENCE [LARGE SCALE GENOMIC DNA]</scope>
</reference>
<evidence type="ECO:0008006" key="15">
    <source>
        <dbReference type="Google" id="ProtNLM"/>
    </source>
</evidence>